<feature type="binding site" evidence="20">
    <location>
        <position position="376"/>
    </location>
    <ligand>
        <name>UDP-N-acetyl-alpha-D-glucosamine</name>
        <dbReference type="ChEBI" id="CHEBI:57705"/>
    </ligand>
</feature>
<feature type="active site" description="Proton acceptor" evidence="20">
    <location>
        <position position="362"/>
    </location>
</feature>
<dbReference type="GO" id="GO:0016020">
    <property type="term" value="C:membrane"/>
    <property type="evidence" value="ECO:0007669"/>
    <property type="project" value="GOC"/>
</dbReference>
<dbReference type="UniPathway" id="UPA00973"/>
<feature type="binding site" evidence="20">
    <location>
        <position position="227"/>
    </location>
    <ligand>
        <name>Mg(2+)</name>
        <dbReference type="ChEBI" id="CHEBI:18420"/>
    </ligand>
</feature>
<dbReference type="GO" id="GO:0009245">
    <property type="term" value="P:lipid A biosynthetic process"/>
    <property type="evidence" value="ECO:0007669"/>
    <property type="project" value="UniProtKB-UniRule"/>
</dbReference>
<keyword evidence="9 20" id="KW-0479">Metal-binding</keyword>
<reference evidence="22 23" key="1">
    <citation type="submission" date="2020-04" db="EMBL/GenBank/DDBJ databases">
        <title>Genome sequencing of novel species.</title>
        <authorList>
            <person name="Heo J."/>
            <person name="Kim S.-J."/>
            <person name="Kim J.-S."/>
            <person name="Hong S.-B."/>
            <person name="Kwon S.-W."/>
        </authorList>
    </citation>
    <scope>NUCLEOTIDE SEQUENCE [LARGE SCALE GENOMIC DNA]</scope>
    <source>
        <strain evidence="22 23">MFER-1</strain>
    </source>
</reference>
<keyword evidence="11 20" id="KW-0460">Magnesium</keyword>
<keyword evidence="23" id="KW-1185">Reference proteome</keyword>
<feature type="region of interest" description="N-acetyltransferase" evidence="20">
    <location>
        <begin position="251"/>
        <end position="465"/>
    </location>
</feature>
<comment type="pathway">
    <text evidence="20">Bacterial outer membrane biogenesis; LPS lipid A biosynthesis.</text>
</comment>
<feature type="binding site" evidence="20">
    <location>
        <position position="350"/>
    </location>
    <ligand>
        <name>UDP-N-acetyl-alpha-D-glucosamine</name>
        <dbReference type="ChEBI" id="CHEBI:57705"/>
    </ligand>
</feature>
<dbReference type="EMBL" id="CP051680">
    <property type="protein sequence ID" value="QJD85826.1"/>
    <property type="molecule type" value="Genomic_DNA"/>
</dbReference>
<comment type="function">
    <text evidence="19 20">Catalyzes the last two sequential reactions in the de novo biosynthetic pathway for UDP-N-acetylglucosamine (UDP-GlcNAc). The C-terminal domain catalyzes the transfer of acetyl group from acetyl coenzyme A to glucosamine-1-phosphate (GlcN-1-P) to produce N-acetylglucosamine-1-phosphate (GlcNAc-1-P), which is converted into UDP-GlcNAc by the transfer of uridine 5-monophosphate (from uridine 5-triphosphate), a reaction catalyzed by the N-terminal domain.</text>
</comment>
<evidence type="ECO:0000313" key="22">
    <source>
        <dbReference type="EMBL" id="QJD85826.1"/>
    </source>
</evidence>
<keyword evidence="12 20" id="KW-0133">Cell shape</keyword>
<dbReference type="NCBIfam" id="NF010934">
    <property type="entry name" value="PRK14354.1"/>
    <property type="match status" value="1"/>
</dbReference>
<dbReference type="InterPro" id="IPR005882">
    <property type="entry name" value="Bifunctional_GlmU"/>
</dbReference>
<evidence type="ECO:0000256" key="13">
    <source>
        <dbReference type="ARBA" id="ARBA00022984"/>
    </source>
</evidence>
<feature type="binding site" evidence="20">
    <location>
        <begin position="77"/>
        <end position="78"/>
    </location>
    <ligand>
        <name>UDP-N-acetyl-alpha-D-glucosamine</name>
        <dbReference type="ChEBI" id="CHEBI:57705"/>
    </ligand>
</feature>
<dbReference type="InterPro" id="IPR050065">
    <property type="entry name" value="GlmU-like"/>
</dbReference>
<comment type="subunit">
    <text evidence="20">Homotrimer.</text>
</comment>
<dbReference type="KEGG" id="cheb:HH215_23355"/>
<dbReference type="GO" id="GO:0009252">
    <property type="term" value="P:peptidoglycan biosynthetic process"/>
    <property type="evidence" value="ECO:0007669"/>
    <property type="project" value="UniProtKB-UniRule"/>
</dbReference>
<comment type="catalytic activity">
    <reaction evidence="18 20">
        <text>N-acetyl-alpha-D-glucosamine 1-phosphate + UTP + H(+) = UDP-N-acetyl-alpha-D-glucosamine + diphosphate</text>
        <dbReference type="Rhea" id="RHEA:13509"/>
        <dbReference type="ChEBI" id="CHEBI:15378"/>
        <dbReference type="ChEBI" id="CHEBI:33019"/>
        <dbReference type="ChEBI" id="CHEBI:46398"/>
        <dbReference type="ChEBI" id="CHEBI:57705"/>
        <dbReference type="ChEBI" id="CHEBI:57776"/>
        <dbReference type="EC" id="2.7.7.23"/>
    </reaction>
</comment>
<feature type="binding site" evidence="20">
    <location>
        <position position="227"/>
    </location>
    <ligand>
        <name>UDP-N-acetyl-alpha-D-glucosamine</name>
        <dbReference type="ChEBI" id="CHEBI:57705"/>
    </ligand>
</feature>
<evidence type="ECO:0000256" key="12">
    <source>
        <dbReference type="ARBA" id="ARBA00022960"/>
    </source>
</evidence>
<dbReference type="InterPro" id="IPR029044">
    <property type="entry name" value="Nucleotide-diphossugar_trans"/>
</dbReference>
<dbReference type="NCBIfam" id="TIGR01173">
    <property type="entry name" value="glmU"/>
    <property type="match status" value="1"/>
</dbReference>
<evidence type="ECO:0000256" key="17">
    <source>
        <dbReference type="ARBA" id="ARBA00048247"/>
    </source>
</evidence>
<feature type="binding site" evidence="20">
    <location>
        <position position="439"/>
    </location>
    <ligand>
        <name>acetyl-CoA</name>
        <dbReference type="ChEBI" id="CHEBI:57288"/>
    </ligand>
</feature>
<keyword evidence="10 20" id="KW-0677">Repeat</keyword>
<feature type="binding site" evidence="20">
    <location>
        <position position="22"/>
    </location>
    <ligand>
        <name>UDP-N-acetyl-alpha-D-glucosamine</name>
        <dbReference type="ChEBI" id="CHEBI:57705"/>
    </ligand>
</feature>
<evidence type="ECO:0000256" key="9">
    <source>
        <dbReference type="ARBA" id="ARBA00022723"/>
    </source>
</evidence>
<dbReference type="GO" id="GO:0003977">
    <property type="term" value="F:UDP-N-acetylglucosamine diphosphorylase activity"/>
    <property type="evidence" value="ECO:0007669"/>
    <property type="project" value="UniProtKB-UniRule"/>
</dbReference>
<evidence type="ECO:0000256" key="10">
    <source>
        <dbReference type="ARBA" id="ARBA00022737"/>
    </source>
</evidence>
<protein>
    <recommendedName>
        <fullName evidence="20">Bifunctional protein GlmU</fullName>
    </recommendedName>
    <domain>
        <recommendedName>
            <fullName evidence="20">UDP-N-acetylglucosamine pyrophosphorylase</fullName>
            <ecNumber evidence="20">2.7.7.23</ecNumber>
        </recommendedName>
        <alternativeName>
            <fullName evidence="20">N-acetylglucosamine-1-phosphate uridyltransferase</fullName>
        </alternativeName>
    </domain>
    <domain>
        <recommendedName>
            <fullName evidence="20">Glucosamine-1-phosphate N-acetyltransferase</fullName>
            <ecNumber evidence="20">2.3.1.157</ecNumber>
        </recommendedName>
    </domain>
</protein>
<comment type="similarity">
    <text evidence="5 20">In the N-terminal section; belongs to the N-acetylglucosamine-1-phosphate uridyltransferase family.</text>
</comment>
<feature type="binding site" evidence="20">
    <location>
        <begin position="8"/>
        <end position="11"/>
    </location>
    <ligand>
        <name>UDP-N-acetyl-alpha-D-glucosamine</name>
        <dbReference type="ChEBI" id="CHEBI:57705"/>
    </ligand>
</feature>
<evidence type="ECO:0000256" key="7">
    <source>
        <dbReference type="ARBA" id="ARBA00022679"/>
    </source>
</evidence>
<feature type="region of interest" description="Linker" evidence="20">
    <location>
        <begin position="230"/>
        <end position="250"/>
    </location>
</feature>
<dbReference type="GO" id="GO:0008360">
    <property type="term" value="P:regulation of cell shape"/>
    <property type="evidence" value="ECO:0007669"/>
    <property type="project" value="UniProtKB-KW"/>
</dbReference>
<comment type="cofactor">
    <cofactor evidence="20">
        <name>Mg(2+)</name>
        <dbReference type="ChEBI" id="CHEBI:18420"/>
    </cofactor>
    <text evidence="20">Binds 1 Mg(2+) ion per subunit.</text>
</comment>
<dbReference type="EC" id="2.3.1.157" evidence="20"/>
<evidence type="ECO:0000256" key="6">
    <source>
        <dbReference type="ARBA" id="ARBA00022490"/>
    </source>
</evidence>
<dbReference type="GO" id="GO:0000287">
    <property type="term" value="F:magnesium ion binding"/>
    <property type="evidence" value="ECO:0007669"/>
    <property type="project" value="UniProtKB-UniRule"/>
</dbReference>
<evidence type="ECO:0000256" key="8">
    <source>
        <dbReference type="ARBA" id="ARBA00022695"/>
    </source>
</evidence>
<dbReference type="InterPro" id="IPR038009">
    <property type="entry name" value="GlmU_C_LbH"/>
</dbReference>
<evidence type="ECO:0000256" key="14">
    <source>
        <dbReference type="ARBA" id="ARBA00023268"/>
    </source>
</evidence>
<dbReference type="CDD" id="cd03353">
    <property type="entry name" value="LbH_GlmU_C"/>
    <property type="match status" value="1"/>
</dbReference>
<feature type="binding site" evidence="20">
    <location>
        <begin position="100"/>
        <end position="102"/>
    </location>
    <ligand>
        <name>UDP-N-acetyl-alpha-D-glucosamine</name>
        <dbReference type="ChEBI" id="CHEBI:57705"/>
    </ligand>
</feature>
<keyword evidence="8 20" id="KW-0548">Nucleotidyltransferase</keyword>
<dbReference type="PANTHER" id="PTHR43584:SF3">
    <property type="entry name" value="BIFUNCTIONAL PROTEIN GLMU"/>
    <property type="match status" value="1"/>
</dbReference>
<dbReference type="Gene3D" id="2.160.10.10">
    <property type="entry name" value="Hexapeptide repeat proteins"/>
    <property type="match status" value="1"/>
</dbReference>
<dbReference type="GO" id="GO:0005737">
    <property type="term" value="C:cytoplasm"/>
    <property type="evidence" value="ECO:0007669"/>
    <property type="project" value="UniProtKB-SubCell"/>
</dbReference>
<dbReference type="InterPro" id="IPR005835">
    <property type="entry name" value="NTP_transferase_dom"/>
</dbReference>
<comment type="catalytic activity">
    <reaction evidence="17 20">
        <text>alpha-D-glucosamine 1-phosphate + acetyl-CoA = N-acetyl-alpha-D-glucosamine 1-phosphate + CoA + H(+)</text>
        <dbReference type="Rhea" id="RHEA:13725"/>
        <dbReference type="ChEBI" id="CHEBI:15378"/>
        <dbReference type="ChEBI" id="CHEBI:57287"/>
        <dbReference type="ChEBI" id="CHEBI:57288"/>
        <dbReference type="ChEBI" id="CHEBI:57776"/>
        <dbReference type="ChEBI" id="CHEBI:58516"/>
        <dbReference type="EC" id="2.3.1.157"/>
    </reaction>
</comment>
<keyword evidence="15 20" id="KW-0012">Acyltransferase</keyword>
<comment type="pathway">
    <text evidence="2 20">Nucleotide-sugar biosynthesis; UDP-N-acetyl-alpha-D-glucosamine biosynthesis; N-acetyl-alpha-D-glucosamine 1-phosphate from alpha-D-glucosamine 6-phosphate (route II): step 2/2.</text>
</comment>
<dbReference type="InterPro" id="IPR001451">
    <property type="entry name" value="Hexapep"/>
</dbReference>
<dbReference type="EC" id="2.7.7.23" evidence="20"/>
<dbReference type="Pfam" id="PF00132">
    <property type="entry name" value="Hexapep"/>
    <property type="match status" value="3"/>
</dbReference>
<dbReference type="Pfam" id="PF00483">
    <property type="entry name" value="NTP_transferase"/>
    <property type="match status" value="1"/>
</dbReference>
<evidence type="ECO:0000256" key="11">
    <source>
        <dbReference type="ARBA" id="ARBA00022842"/>
    </source>
</evidence>
<dbReference type="RefSeq" id="WP_169282079.1">
    <property type="nucleotide sequence ID" value="NZ_CP051680.1"/>
</dbReference>
<feature type="binding site" evidence="20">
    <location>
        <position position="332"/>
    </location>
    <ligand>
        <name>UDP-N-acetyl-alpha-D-glucosamine</name>
        <dbReference type="ChEBI" id="CHEBI:57705"/>
    </ligand>
</feature>
<comment type="similarity">
    <text evidence="4 20">In the C-terminal section; belongs to the transferase hexapeptide repeat family.</text>
</comment>
<proteinExistence type="inferred from homology"/>
<dbReference type="GO" id="GO:0019134">
    <property type="term" value="F:glucosamine-1-phosphate N-acetyltransferase activity"/>
    <property type="evidence" value="ECO:0007669"/>
    <property type="project" value="UniProtKB-UniRule"/>
</dbReference>
<comment type="pathway">
    <text evidence="3 20">Nucleotide-sugar biosynthesis; UDP-N-acetyl-alpha-D-glucosamine biosynthesis; UDP-N-acetyl-alpha-D-glucosamine from N-acetyl-alpha-D-glucosamine 1-phosphate: step 1/1.</text>
</comment>
<keyword evidence="14 20" id="KW-0511">Multifunctional enzyme</keyword>
<keyword evidence="16 20" id="KW-0961">Cell wall biogenesis/degradation</keyword>
<organism evidence="22 23">
    <name type="scientific">Cohnella herbarum</name>
    <dbReference type="NCBI Taxonomy" id="2728023"/>
    <lineage>
        <taxon>Bacteria</taxon>
        <taxon>Bacillati</taxon>
        <taxon>Bacillota</taxon>
        <taxon>Bacilli</taxon>
        <taxon>Bacillales</taxon>
        <taxon>Paenibacillaceae</taxon>
        <taxon>Cohnella</taxon>
    </lineage>
</organism>
<feature type="region of interest" description="Pyrophosphorylase" evidence="20">
    <location>
        <begin position="1"/>
        <end position="229"/>
    </location>
</feature>
<evidence type="ECO:0000256" key="4">
    <source>
        <dbReference type="ARBA" id="ARBA00007707"/>
    </source>
</evidence>
<feature type="binding site" evidence="20">
    <location>
        <position position="169"/>
    </location>
    <ligand>
        <name>UDP-N-acetyl-alpha-D-glucosamine</name>
        <dbReference type="ChEBI" id="CHEBI:57705"/>
    </ligand>
</feature>
<evidence type="ECO:0000259" key="21">
    <source>
        <dbReference type="Pfam" id="PF00483"/>
    </source>
</evidence>
<dbReference type="GO" id="GO:0000902">
    <property type="term" value="P:cell morphogenesis"/>
    <property type="evidence" value="ECO:0007669"/>
    <property type="project" value="UniProtKB-UniRule"/>
</dbReference>
<evidence type="ECO:0000256" key="16">
    <source>
        <dbReference type="ARBA" id="ARBA00023316"/>
    </source>
</evidence>
<feature type="binding site" evidence="20">
    <location>
        <position position="404"/>
    </location>
    <ligand>
        <name>acetyl-CoA</name>
        <dbReference type="ChEBI" id="CHEBI:57288"/>
    </ligand>
</feature>
<dbReference type="Proteomes" id="UP000502248">
    <property type="component" value="Chromosome"/>
</dbReference>
<dbReference type="GO" id="GO:0006048">
    <property type="term" value="P:UDP-N-acetylglucosamine biosynthetic process"/>
    <property type="evidence" value="ECO:0007669"/>
    <property type="project" value="UniProtKB-UniPathway"/>
</dbReference>
<feature type="binding site" evidence="20">
    <location>
        <position position="154"/>
    </location>
    <ligand>
        <name>UDP-N-acetyl-alpha-D-glucosamine</name>
        <dbReference type="ChEBI" id="CHEBI:57705"/>
    </ligand>
</feature>
<evidence type="ECO:0000256" key="3">
    <source>
        <dbReference type="ARBA" id="ARBA00005208"/>
    </source>
</evidence>
<dbReference type="UniPathway" id="UPA00113">
    <property type="reaction ID" value="UER00532"/>
</dbReference>
<dbReference type="HAMAP" id="MF_01631">
    <property type="entry name" value="GlmU"/>
    <property type="match status" value="1"/>
</dbReference>
<feature type="binding site" evidence="20">
    <location>
        <position position="365"/>
    </location>
    <ligand>
        <name>UDP-N-acetyl-alpha-D-glucosamine</name>
        <dbReference type="ChEBI" id="CHEBI:57705"/>
    </ligand>
</feature>
<dbReference type="PANTHER" id="PTHR43584">
    <property type="entry name" value="NUCLEOTIDYL TRANSFERASE"/>
    <property type="match status" value="1"/>
</dbReference>
<dbReference type="SUPFAM" id="SSF51161">
    <property type="entry name" value="Trimeric LpxA-like enzymes"/>
    <property type="match status" value="1"/>
</dbReference>
<evidence type="ECO:0000256" key="20">
    <source>
        <dbReference type="HAMAP-Rule" id="MF_01631"/>
    </source>
</evidence>
<accession>A0A7Z2VM44</accession>
<dbReference type="InterPro" id="IPR011004">
    <property type="entry name" value="Trimer_LpxA-like_sf"/>
</dbReference>
<keyword evidence="6 20" id="KW-0963">Cytoplasm</keyword>
<feature type="binding site" evidence="20">
    <location>
        <position position="72"/>
    </location>
    <ligand>
        <name>UDP-N-acetyl-alpha-D-glucosamine</name>
        <dbReference type="ChEBI" id="CHEBI:57705"/>
    </ligand>
</feature>
<keyword evidence="7 20" id="KW-0808">Transferase</keyword>
<comment type="subcellular location">
    <subcellularLocation>
        <location evidence="1 20">Cytoplasm</location>
    </subcellularLocation>
</comment>
<feature type="binding site" evidence="20">
    <location>
        <position position="422"/>
    </location>
    <ligand>
        <name>acetyl-CoA</name>
        <dbReference type="ChEBI" id="CHEBI:57288"/>
    </ligand>
</feature>
<evidence type="ECO:0000256" key="15">
    <source>
        <dbReference type="ARBA" id="ARBA00023315"/>
    </source>
</evidence>
<feature type="domain" description="Nucleotidyl transferase" evidence="21">
    <location>
        <begin position="5"/>
        <end position="216"/>
    </location>
</feature>
<dbReference type="SUPFAM" id="SSF53448">
    <property type="entry name" value="Nucleotide-diphospho-sugar transferases"/>
    <property type="match status" value="1"/>
</dbReference>
<evidence type="ECO:0000256" key="2">
    <source>
        <dbReference type="ARBA" id="ARBA00005166"/>
    </source>
</evidence>
<dbReference type="AlphaFoldDB" id="A0A7Z2VM44"/>
<evidence type="ECO:0000256" key="18">
    <source>
        <dbReference type="ARBA" id="ARBA00048493"/>
    </source>
</evidence>
<evidence type="ECO:0000256" key="5">
    <source>
        <dbReference type="ARBA" id="ARBA00007947"/>
    </source>
</evidence>
<feature type="binding site" evidence="20">
    <location>
        <position position="102"/>
    </location>
    <ligand>
        <name>Mg(2+)</name>
        <dbReference type="ChEBI" id="CHEBI:18420"/>
    </ligand>
</feature>
<name>A0A7Z2VM44_9BACL</name>
<dbReference type="GO" id="GO:0071555">
    <property type="term" value="P:cell wall organization"/>
    <property type="evidence" value="ECO:0007669"/>
    <property type="project" value="UniProtKB-KW"/>
</dbReference>
<dbReference type="CDD" id="cd02540">
    <property type="entry name" value="GT2_GlmU_N_bac"/>
    <property type="match status" value="1"/>
</dbReference>
<evidence type="ECO:0000313" key="23">
    <source>
        <dbReference type="Proteomes" id="UP000502248"/>
    </source>
</evidence>
<feature type="binding site" evidence="20">
    <location>
        <begin position="385"/>
        <end position="386"/>
    </location>
    <ligand>
        <name>acetyl-CoA</name>
        <dbReference type="ChEBI" id="CHEBI:57288"/>
    </ligand>
</feature>
<gene>
    <name evidence="20 22" type="primary">glmU</name>
    <name evidence="22" type="ORF">HH215_23355</name>
</gene>
<sequence length="465" mass="49376">MKKMAIVLAAGQGKRMKSKLYKVLHSVCGKPMVEHVLDAVKEAACERSVVVVGHGAEAVKTALGDRAEYVLQAEQLGTGHAVLQAEALLSQEEGITVVTYGDTPLVTGATINALIEHHIAQGAAATILTADAENPTGLGRIIRGEDGRVLRIVEQKDCSPEEAAIREINTGTYCFDNRKLFSALSEVTNDNAQGEYYVTDVIGILHGRGESIAAYLCEDSTEGIGVNDRIALGEAERLMRRRINAGHQLNGVTFIDVENTYIEANVTIGQDTVLYPGTVLRGNTAIGADCVIGPSAELTDTKVGDGSTIRQSVAEGAEVGEECSVGPFAYLRPGTKLGRHVKVGDFVEIKNTVIGEHSKVPHLSYVGDAIVGANVNIGCGAITANYDGYNKSKTEIGDNVFIGSNANLIAPVKIGSGAYVVAGSTITHNVPDNDVAIARERQVNKPGYADKIRARARAKKERETE</sequence>
<keyword evidence="13 20" id="KW-0573">Peptidoglycan synthesis</keyword>
<dbReference type="Gene3D" id="3.90.550.10">
    <property type="entry name" value="Spore Coat Polysaccharide Biosynthesis Protein SpsA, Chain A"/>
    <property type="match status" value="1"/>
</dbReference>
<feature type="binding site" evidence="20">
    <location>
        <position position="139"/>
    </location>
    <ligand>
        <name>UDP-N-acetyl-alpha-D-glucosamine</name>
        <dbReference type="ChEBI" id="CHEBI:57705"/>
    </ligand>
</feature>
<evidence type="ECO:0000256" key="19">
    <source>
        <dbReference type="ARBA" id="ARBA00049628"/>
    </source>
</evidence>
<evidence type="ECO:0000256" key="1">
    <source>
        <dbReference type="ARBA" id="ARBA00004496"/>
    </source>
</evidence>
<comment type="caution">
    <text evidence="20">Lacks conserved residue(s) required for the propagation of feature annotation.</text>
</comment>